<accession>A0ABP6F7G2</accession>
<evidence type="ECO:0000313" key="2">
    <source>
        <dbReference type="Proteomes" id="UP001501666"/>
    </source>
</evidence>
<sequence length="92" mass="10541">MTSTWAVSPDAITEVIPRITIPPRRDLATAHHDTAEFPVIVAAPVDYRQLAPVEARPLPFRPWRMIWCLMAFGHFWFPGVAQCLDCGWGRRR</sequence>
<proteinExistence type="predicted"/>
<evidence type="ECO:0000313" key="1">
    <source>
        <dbReference type="EMBL" id="GAA2685590.1"/>
    </source>
</evidence>
<keyword evidence="2" id="KW-1185">Reference proteome</keyword>
<organism evidence="1 2">
    <name type="scientific">Nonomuraea recticatena</name>
    <dbReference type="NCBI Taxonomy" id="46178"/>
    <lineage>
        <taxon>Bacteria</taxon>
        <taxon>Bacillati</taxon>
        <taxon>Actinomycetota</taxon>
        <taxon>Actinomycetes</taxon>
        <taxon>Streptosporangiales</taxon>
        <taxon>Streptosporangiaceae</taxon>
        <taxon>Nonomuraea</taxon>
    </lineage>
</organism>
<reference evidence="2" key="1">
    <citation type="journal article" date="2019" name="Int. J. Syst. Evol. Microbiol.">
        <title>The Global Catalogue of Microorganisms (GCM) 10K type strain sequencing project: providing services to taxonomists for standard genome sequencing and annotation.</title>
        <authorList>
            <consortium name="The Broad Institute Genomics Platform"/>
            <consortium name="The Broad Institute Genome Sequencing Center for Infectious Disease"/>
            <person name="Wu L."/>
            <person name="Ma J."/>
        </authorList>
    </citation>
    <scope>NUCLEOTIDE SEQUENCE [LARGE SCALE GENOMIC DNA]</scope>
    <source>
        <strain evidence="2">JCM 6835</strain>
    </source>
</reference>
<comment type="caution">
    <text evidence="1">The sequence shown here is derived from an EMBL/GenBank/DDBJ whole genome shotgun (WGS) entry which is preliminary data.</text>
</comment>
<protein>
    <submittedName>
        <fullName evidence="1">Uncharacterized protein</fullName>
    </submittedName>
</protein>
<name>A0ABP6F7G2_9ACTN</name>
<dbReference type="EMBL" id="BAAATE010000026">
    <property type="protein sequence ID" value="GAA2685590.1"/>
    <property type="molecule type" value="Genomic_DNA"/>
</dbReference>
<dbReference type="Proteomes" id="UP001501666">
    <property type="component" value="Unassembled WGS sequence"/>
</dbReference>
<dbReference type="RefSeq" id="WP_346152902.1">
    <property type="nucleotide sequence ID" value="NZ_BAAATE010000026.1"/>
</dbReference>
<gene>
    <name evidence="1" type="ORF">GCM10010412_072690</name>
</gene>